<dbReference type="PANTHER" id="PTHR13228">
    <property type="entry name" value="CONSERVED OLIGOMERIC GOLGI COMPLEX COMPONENT 5"/>
    <property type="match status" value="1"/>
</dbReference>
<dbReference type="PANTHER" id="PTHR13228:SF3">
    <property type="entry name" value="CONSERVED OLIGOMERIC GOLGI COMPLEX SUBUNIT 5"/>
    <property type="match status" value="1"/>
</dbReference>
<dbReference type="InterPro" id="IPR019465">
    <property type="entry name" value="Cog5"/>
</dbReference>
<feature type="region of interest" description="Disordered" evidence="1">
    <location>
        <begin position="18"/>
        <end position="38"/>
    </location>
</feature>
<dbReference type="InterPro" id="IPR048485">
    <property type="entry name" value="COG5_helical"/>
</dbReference>
<dbReference type="Proteomes" id="UP000298030">
    <property type="component" value="Unassembled WGS sequence"/>
</dbReference>
<gene>
    <name evidence="3" type="ORF">FA13DRAFT_1786654</name>
</gene>
<evidence type="ECO:0000313" key="3">
    <source>
        <dbReference type="EMBL" id="TEB37536.1"/>
    </source>
</evidence>
<name>A0A4Y7TTP2_COPMI</name>
<dbReference type="EMBL" id="QPFP01000004">
    <property type="protein sequence ID" value="TEB37536.1"/>
    <property type="molecule type" value="Genomic_DNA"/>
</dbReference>
<sequence length="594" mass="66636">MSEYSVFANPDFDPNDYANAILAGEPYPPPTSDSKPGHFQQRVHVPYEALQLLVGRLKKLQEAADVLRRTSRFVILARRLQLQMKEMKERDADGDGISLRSITAVAAFESFVEDSRVQVNAEMEHMVIQWFEKFEPNSPRIFTPNRIITLAFSLNSSGTFCATFRKLWEDRIKSAFDLSKISKEATRRALSSPSPIDLACAQEPTNVTAPQFAAALWGRLEAMFDEMAECCIKVIRTGEGPEDQEKPEFHDAFPRGCRSRSSTTIRVRCSGMSLGTALDKHFRDNCEDFCVSPANFGGWILQALENMVRDRSAVSLLGPIATPQHLLNASLATFLYQSSLRLEQLEKGHTAGVYKLIQPSIQDMYRALVSPVQQAIQREISAILAKLHRINFGQQGAMSNGSSLCLRELAEKLAFIKGEMVGVYDIGEAGRTWIISIVKYTIRNFLLHISIAKPLSEGGKLQMTSDMTELEFALNAFMAENNQAKRGDNLQSLGEEYRALRAMRPLLFLENNQLASSEATTHLPPLIVLHHILVRSPIPLPHKLHGWQEAEYVRWLDEHTDQESWTLIDGGLSHWESISDPEGTDTREAGEANT</sequence>
<evidence type="ECO:0000259" key="2">
    <source>
        <dbReference type="Pfam" id="PF20649"/>
    </source>
</evidence>
<organism evidence="3 4">
    <name type="scientific">Coprinellus micaceus</name>
    <name type="common">Glistening ink-cap mushroom</name>
    <name type="synonym">Coprinus micaceus</name>
    <dbReference type="NCBI Taxonomy" id="71717"/>
    <lineage>
        <taxon>Eukaryota</taxon>
        <taxon>Fungi</taxon>
        <taxon>Dikarya</taxon>
        <taxon>Basidiomycota</taxon>
        <taxon>Agaricomycotina</taxon>
        <taxon>Agaricomycetes</taxon>
        <taxon>Agaricomycetidae</taxon>
        <taxon>Agaricales</taxon>
        <taxon>Agaricineae</taxon>
        <taxon>Psathyrellaceae</taxon>
        <taxon>Coprinellus</taxon>
    </lineage>
</organism>
<protein>
    <recommendedName>
        <fullName evidence="2">Conserved oligomeric Golgi complex subunit 5 helical domain-containing protein</fullName>
    </recommendedName>
</protein>
<dbReference type="Pfam" id="PF20649">
    <property type="entry name" value="COG5_C"/>
    <property type="match status" value="1"/>
</dbReference>
<dbReference type="GO" id="GO:0006891">
    <property type="term" value="P:intra-Golgi vesicle-mediated transport"/>
    <property type="evidence" value="ECO:0007669"/>
    <property type="project" value="InterPro"/>
</dbReference>
<evidence type="ECO:0000313" key="4">
    <source>
        <dbReference type="Proteomes" id="UP000298030"/>
    </source>
</evidence>
<dbReference type="STRING" id="71717.A0A4Y7TTP2"/>
<comment type="caution">
    <text evidence="3">The sequence shown here is derived from an EMBL/GenBank/DDBJ whole genome shotgun (WGS) entry which is preliminary data.</text>
</comment>
<dbReference type="AlphaFoldDB" id="A0A4Y7TTP2"/>
<evidence type="ECO:0000256" key="1">
    <source>
        <dbReference type="SAM" id="MobiDB-lite"/>
    </source>
</evidence>
<dbReference type="OrthoDB" id="18786at2759"/>
<keyword evidence="4" id="KW-1185">Reference proteome</keyword>
<reference evidence="3 4" key="1">
    <citation type="journal article" date="2019" name="Nat. Ecol. Evol.">
        <title>Megaphylogeny resolves global patterns of mushroom evolution.</title>
        <authorList>
            <person name="Varga T."/>
            <person name="Krizsan K."/>
            <person name="Foldi C."/>
            <person name="Dima B."/>
            <person name="Sanchez-Garcia M."/>
            <person name="Sanchez-Ramirez S."/>
            <person name="Szollosi G.J."/>
            <person name="Szarkandi J.G."/>
            <person name="Papp V."/>
            <person name="Albert L."/>
            <person name="Andreopoulos W."/>
            <person name="Angelini C."/>
            <person name="Antonin V."/>
            <person name="Barry K.W."/>
            <person name="Bougher N.L."/>
            <person name="Buchanan P."/>
            <person name="Buyck B."/>
            <person name="Bense V."/>
            <person name="Catcheside P."/>
            <person name="Chovatia M."/>
            <person name="Cooper J."/>
            <person name="Damon W."/>
            <person name="Desjardin D."/>
            <person name="Finy P."/>
            <person name="Geml J."/>
            <person name="Haridas S."/>
            <person name="Hughes K."/>
            <person name="Justo A."/>
            <person name="Karasinski D."/>
            <person name="Kautmanova I."/>
            <person name="Kiss B."/>
            <person name="Kocsube S."/>
            <person name="Kotiranta H."/>
            <person name="LaButti K.M."/>
            <person name="Lechner B.E."/>
            <person name="Liimatainen K."/>
            <person name="Lipzen A."/>
            <person name="Lukacs Z."/>
            <person name="Mihaltcheva S."/>
            <person name="Morgado L.N."/>
            <person name="Niskanen T."/>
            <person name="Noordeloos M.E."/>
            <person name="Ohm R.A."/>
            <person name="Ortiz-Santana B."/>
            <person name="Ovrebo C."/>
            <person name="Racz N."/>
            <person name="Riley R."/>
            <person name="Savchenko A."/>
            <person name="Shiryaev A."/>
            <person name="Soop K."/>
            <person name="Spirin V."/>
            <person name="Szebenyi C."/>
            <person name="Tomsovsky M."/>
            <person name="Tulloss R.E."/>
            <person name="Uehling J."/>
            <person name="Grigoriev I.V."/>
            <person name="Vagvolgyi C."/>
            <person name="Papp T."/>
            <person name="Martin F.M."/>
            <person name="Miettinen O."/>
            <person name="Hibbett D.S."/>
            <person name="Nagy L.G."/>
        </authorList>
    </citation>
    <scope>NUCLEOTIDE SEQUENCE [LARGE SCALE GENOMIC DNA]</scope>
    <source>
        <strain evidence="3 4">FP101781</strain>
    </source>
</reference>
<dbReference type="GO" id="GO:0017119">
    <property type="term" value="C:Golgi transport complex"/>
    <property type="evidence" value="ECO:0007669"/>
    <property type="project" value="InterPro"/>
</dbReference>
<feature type="domain" description="Conserved oligomeric Golgi complex subunit 5 helical" evidence="2">
    <location>
        <begin position="99"/>
        <end position="234"/>
    </location>
</feature>
<proteinExistence type="predicted"/>
<accession>A0A4Y7TTP2</accession>